<name>A0AAW8P9M7_9HYPH</name>
<keyword evidence="3 12" id="KW-0378">Hydrolase</keyword>
<dbReference type="GO" id="GO:0003677">
    <property type="term" value="F:DNA binding"/>
    <property type="evidence" value="ECO:0007669"/>
    <property type="project" value="UniProtKB-KW"/>
</dbReference>
<evidence type="ECO:0000313" key="13">
    <source>
        <dbReference type="Proteomes" id="UP001269402"/>
    </source>
</evidence>
<evidence type="ECO:0000256" key="9">
    <source>
        <dbReference type="ARBA" id="ARBA00034808"/>
    </source>
</evidence>
<gene>
    <name evidence="12" type="ORF">RJJ37_29630</name>
</gene>
<dbReference type="GO" id="GO:0009378">
    <property type="term" value="F:four-way junction helicase activity"/>
    <property type="evidence" value="ECO:0007669"/>
    <property type="project" value="TreeGrafter"/>
</dbReference>
<keyword evidence="6" id="KW-0238">DNA-binding</keyword>
<keyword evidence="5" id="KW-0067">ATP-binding</keyword>
<evidence type="ECO:0000256" key="6">
    <source>
        <dbReference type="ARBA" id="ARBA00023125"/>
    </source>
</evidence>
<feature type="domain" description="Helicase C-terminal" evidence="11">
    <location>
        <begin position="230"/>
        <end position="378"/>
    </location>
</feature>
<dbReference type="GO" id="GO:0000724">
    <property type="term" value="P:double-strand break repair via homologous recombination"/>
    <property type="evidence" value="ECO:0007669"/>
    <property type="project" value="TreeGrafter"/>
</dbReference>
<evidence type="ECO:0000256" key="7">
    <source>
        <dbReference type="ARBA" id="ARBA00023235"/>
    </source>
</evidence>
<protein>
    <recommendedName>
        <fullName evidence="9">DNA 3'-5' helicase</fullName>
        <ecNumber evidence="9">5.6.2.4</ecNumber>
    </recommendedName>
</protein>
<proteinExistence type="inferred from homology"/>
<dbReference type="Pfam" id="PF00271">
    <property type="entry name" value="Helicase_C"/>
    <property type="match status" value="1"/>
</dbReference>
<keyword evidence="4 12" id="KW-0347">Helicase</keyword>
<comment type="catalytic activity">
    <reaction evidence="8">
        <text>Couples ATP hydrolysis with the unwinding of duplex DNA by translocating in the 3'-5' direction.</text>
        <dbReference type="EC" id="5.6.2.4"/>
    </reaction>
</comment>
<evidence type="ECO:0000256" key="4">
    <source>
        <dbReference type="ARBA" id="ARBA00022806"/>
    </source>
</evidence>
<dbReference type="GO" id="GO:0005524">
    <property type="term" value="F:ATP binding"/>
    <property type="evidence" value="ECO:0007669"/>
    <property type="project" value="UniProtKB-KW"/>
</dbReference>
<dbReference type="AlphaFoldDB" id="A0AAW8P9M7"/>
<dbReference type="CDD" id="cd17920">
    <property type="entry name" value="DEXHc_RecQ"/>
    <property type="match status" value="1"/>
</dbReference>
<dbReference type="Pfam" id="PF00270">
    <property type="entry name" value="DEAD"/>
    <property type="match status" value="1"/>
</dbReference>
<evidence type="ECO:0000256" key="5">
    <source>
        <dbReference type="ARBA" id="ARBA00022840"/>
    </source>
</evidence>
<dbReference type="InterPro" id="IPR011545">
    <property type="entry name" value="DEAD/DEAH_box_helicase_dom"/>
</dbReference>
<evidence type="ECO:0000256" key="2">
    <source>
        <dbReference type="ARBA" id="ARBA00022741"/>
    </source>
</evidence>
<dbReference type="SUPFAM" id="SSF52540">
    <property type="entry name" value="P-loop containing nucleoside triphosphate hydrolases"/>
    <property type="match status" value="1"/>
</dbReference>
<dbReference type="EC" id="5.6.2.4" evidence="9"/>
<keyword evidence="13" id="KW-1185">Reference proteome</keyword>
<evidence type="ECO:0000259" key="11">
    <source>
        <dbReference type="PROSITE" id="PS51194"/>
    </source>
</evidence>
<dbReference type="GO" id="GO:0005737">
    <property type="term" value="C:cytoplasm"/>
    <property type="evidence" value="ECO:0007669"/>
    <property type="project" value="TreeGrafter"/>
</dbReference>
<reference evidence="13" key="1">
    <citation type="submission" date="2023-07" db="EMBL/GenBank/DDBJ databases">
        <title>Genomic characterization of faba bean (Vicia faba) microsymbionts in Mexican soils.</title>
        <authorList>
            <person name="Rivera Orduna F.N."/>
            <person name="Guevara-Luna J."/>
            <person name="Yan J."/>
            <person name="Arroyo-Herrera I."/>
            <person name="Li Y."/>
            <person name="Vasquez-Murrieta M.S."/>
            <person name="Wang E.T."/>
        </authorList>
    </citation>
    <scope>NUCLEOTIDE SEQUENCE [LARGE SCALE GENOMIC DNA]</scope>
    <source>
        <strain evidence="13">CH6</strain>
    </source>
</reference>
<dbReference type="InterPro" id="IPR004589">
    <property type="entry name" value="DNA_helicase_ATP-dep_RecQ"/>
</dbReference>
<accession>A0AAW8P9M7</accession>
<dbReference type="PANTHER" id="PTHR13710">
    <property type="entry name" value="DNA HELICASE RECQ FAMILY MEMBER"/>
    <property type="match status" value="1"/>
</dbReference>
<dbReference type="GO" id="GO:0005694">
    <property type="term" value="C:chromosome"/>
    <property type="evidence" value="ECO:0007669"/>
    <property type="project" value="TreeGrafter"/>
</dbReference>
<evidence type="ECO:0000256" key="8">
    <source>
        <dbReference type="ARBA" id="ARBA00034617"/>
    </source>
</evidence>
<feature type="domain" description="Helicase ATP-binding" evidence="10">
    <location>
        <begin position="27"/>
        <end position="202"/>
    </location>
</feature>
<evidence type="ECO:0000256" key="3">
    <source>
        <dbReference type="ARBA" id="ARBA00022801"/>
    </source>
</evidence>
<keyword evidence="2" id="KW-0547">Nucleotide-binding</keyword>
<dbReference type="InterPro" id="IPR027417">
    <property type="entry name" value="P-loop_NTPase"/>
</dbReference>
<dbReference type="Gene3D" id="3.40.50.300">
    <property type="entry name" value="P-loop containing nucleotide triphosphate hydrolases"/>
    <property type="match status" value="2"/>
</dbReference>
<dbReference type="SMART" id="SM00490">
    <property type="entry name" value="HELICc"/>
    <property type="match status" value="1"/>
</dbReference>
<organism evidence="12 13">
    <name type="scientific">Rhizobium redzepovicii</name>
    <dbReference type="NCBI Taxonomy" id="2867518"/>
    <lineage>
        <taxon>Bacteria</taxon>
        <taxon>Pseudomonadati</taxon>
        <taxon>Pseudomonadota</taxon>
        <taxon>Alphaproteobacteria</taxon>
        <taxon>Hyphomicrobiales</taxon>
        <taxon>Rhizobiaceae</taxon>
        <taxon>Rhizobium/Agrobacterium group</taxon>
        <taxon>Rhizobium</taxon>
    </lineage>
</organism>
<dbReference type="PROSITE" id="PS51192">
    <property type="entry name" value="HELICASE_ATP_BIND_1"/>
    <property type="match status" value="1"/>
</dbReference>
<dbReference type="NCBIfam" id="TIGR00614">
    <property type="entry name" value="recQ_fam"/>
    <property type="match status" value="1"/>
</dbReference>
<dbReference type="SMART" id="SM00487">
    <property type="entry name" value="DEXDc"/>
    <property type="match status" value="1"/>
</dbReference>
<dbReference type="GO" id="GO:0016787">
    <property type="term" value="F:hydrolase activity"/>
    <property type="evidence" value="ECO:0007669"/>
    <property type="project" value="UniProtKB-KW"/>
</dbReference>
<dbReference type="RefSeq" id="WP_310808694.1">
    <property type="nucleotide sequence ID" value="NZ_JAVLSH010000019.1"/>
</dbReference>
<comment type="similarity">
    <text evidence="1">Belongs to the helicase family. RecQ subfamily.</text>
</comment>
<dbReference type="InterPro" id="IPR001650">
    <property type="entry name" value="Helicase_C-like"/>
</dbReference>
<dbReference type="PANTHER" id="PTHR13710:SF105">
    <property type="entry name" value="ATP-DEPENDENT DNA HELICASE Q1"/>
    <property type="match status" value="1"/>
</dbReference>
<evidence type="ECO:0000256" key="1">
    <source>
        <dbReference type="ARBA" id="ARBA00005446"/>
    </source>
</evidence>
<dbReference type="PROSITE" id="PS51194">
    <property type="entry name" value="HELICASE_CTER"/>
    <property type="match status" value="1"/>
</dbReference>
<sequence length="542" mass="60779">MTTTAVQALAKWFPEITAFRDRQESVVARLLGDQSALLLMPTGAGKTLTYQLPVLEKSGISLVISPLIALMREQAEKLTNRGIAAIALGGLEPAEAQAVLARFPWESDAGFLFTSPERLETDGFLEYMLSVRRQRIVQVTIDEVHCISQWGHDFRPAYKALPRFLDRVFGPSGWPPRLCLTATLDPPSEEEVRTDFRLQPSDVVRSDHMLRANLDLSYETYDHTDTKLAALDDLLEEHRGEKIIVYAHLKQNKRGGTRTIAERLRAKGHKAEAFDADLPLSERDRVAGSFKCGESLIVCATGAFGMGIDIPDIRGVVHLIPPESFEQYYQEVGRAGRDGKPAFAKFLYFSKNGEVRREMIEASLTTSEAVMQSWSELMDSCGRNDLKLIDPQMAFDGKDYNYALFHAFQRLGAIDVVARGPMRLDVYEPKGPDGLQLINRLRANTKTGNFLAAFRKLSLDPADGYRQVFELQLSGQLKLVRSPGNCLIFRTKDLTNVQADQIATDINRKIENRLKEFDSFRAVMETGKDIEEVLARKFASLS</sequence>
<dbReference type="EMBL" id="JAVLSH010000019">
    <property type="protein sequence ID" value="MDR9763742.1"/>
    <property type="molecule type" value="Genomic_DNA"/>
</dbReference>
<keyword evidence="7" id="KW-0413">Isomerase</keyword>
<comment type="caution">
    <text evidence="12">The sequence shown here is derived from an EMBL/GenBank/DDBJ whole genome shotgun (WGS) entry which is preliminary data.</text>
</comment>
<dbReference type="Proteomes" id="UP001269402">
    <property type="component" value="Unassembled WGS sequence"/>
</dbReference>
<dbReference type="GO" id="GO:0043138">
    <property type="term" value="F:3'-5' DNA helicase activity"/>
    <property type="evidence" value="ECO:0007669"/>
    <property type="project" value="UniProtKB-EC"/>
</dbReference>
<evidence type="ECO:0000313" key="12">
    <source>
        <dbReference type="EMBL" id="MDR9763742.1"/>
    </source>
</evidence>
<evidence type="ECO:0000259" key="10">
    <source>
        <dbReference type="PROSITE" id="PS51192"/>
    </source>
</evidence>
<dbReference type="InterPro" id="IPR014001">
    <property type="entry name" value="Helicase_ATP-bd"/>
</dbReference>